<dbReference type="Proteomes" id="UP001320326">
    <property type="component" value="Chromosome"/>
</dbReference>
<sequence length="44" mass="4901">MYRKTGILSKEEARQAMRRGIEGEFLQQPSVDGFNVAVTVCNGI</sequence>
<evidence type="ECO:0000313" key="2">
    <source>
        <dbReference type="Proteomes" id="UP001320326"/>
    </source>
</evidence>
<dbReference type="KEGG" id="seme:MIZ01_1114"/>
<dbReference type="EMBL" id="AP023423">
    <property type="protein sequence ID" value="BCK87336.1"/>
    <property type="molecule type" value="Genomic_DNA"/>
</dbReference>
<organism evidence="1 2">
    <name type="scientific">Sideroxyarcus emersonii</name>
    <dbReference type="NCBI Taxonomy" id="2764705"/>
    <lineage>
        <taxon>Bacteria</taxon>
        <taxon>Pseudomonadati</taxon>
        <taxon>Pseudomonadota</taxon>
        <taxon>Betaproteobacteria</taxon>
        <taxon>Nitrosomonadales</taxon>
        <taxon>Gallionellaceae</taxon>
        <taxon>Sideroxyarcus</taxon>
    </lineage>
</organism>
<protein>
    <submittedName>
        <fullName evidence="1">Uncharacterized protein</fullName>
    </submittedName>
</protein>
<reference evidence="1 2" key="1">
    <citation type="journal article" date="2022" name="Int. J. Syst. Evol. Microbiol.">
        <title>&lt;i&gt;Sideroxyarcus emersonii&lt;/i&gt; gen. nov. sp. nov., a neutrophilic, microaerobic iron- and thiosulfate-oxidizing bacterium isolated from iron-rich wetland sediment.</title>
        <authorList>
            <person name="Kato S."/>
            <person name="Itoh T."/>
            <person name="Iino T."/>
            <person name="Ohkuma M."/>
        </authorList>
    </citation>
    <scope>NUCLEOTIDE SEQUENCE [LARGE SCALE GENOMIC DNA]</scope>
    <source>
        <strain evidence="1 2">MIZ01</strain>
    </source>
</reference>
<keyword evidence="2" id="KW-1185">Reference proteome</keyword>
<proteinExistence type="predicted"/>
<evidence type="ECO:0000313" key="1">
    <source>
        <dbReference type="EMBL" id="BCK87336.1"/>
    </source>
</evidence>
<accession>A0AAN2BYS8</accession>
<name>A0AAN2BYS8_9PROT</name>
<gene>
    <name evidence="1" type="ORF">MIZ01_1114</name>
</gene>
<dbReference type="AlphaFoldDB" id="A0AAN2BYS8"/>